<name>A0A6I4IET9_9FLAO</name>
<keyword evidence="2" id="KW-1185">Reference proteome</keyword>
<dbReference type="Gene3D" id="3.10.180.10">
    <property type="entry name" value="2,3-Dihydroxybiphenyl 1,2-Dioxygenase, domain 1"/>
    <property type="match status" value="1"/>
</dbReference>
<dbReference type="EMBL" id="WQLW01000002">
    <property type="protein sequence ID" value="MVO08223.1"/>
    <property type="molecule type" value="Genomic_DNA"/>
</dbReference>
<comment type="caution">
    <text evidence="1">The sequence shown here is derived from an EMBL/GenBank/DDBJ whole genome shotgun (WGS) entry which is preliminary data.</text>
</comment>
<dbReference type="AlphaFoldDB" id="A0A6I4IET9"/>
<dbReference type="InterPro" id="IPR029068">
    <property type="entry name" value="Glyas_Bleomycin-R_OHBP_Dase"/>
</dbReference>
<proteinExistence type="predicted"/>
<evidence type="ECO:0000313" key="2">
    <source>
        <dbReference type="Proteomes" id="UP000431264"/>
    </source>
</evidence>
<dbReference type="OrthoDB" id="4548523at2"/>
<gene>
    <name evidence="1" type="ORF">GOQ30_03470</name>
</gene>
<dbReference type="SUPFAM" id="SSF54593">
    <property type="entry name" value="Glyoxalase/Bleomycin resistance protein/Dihydroxybiphenyl dioxygenase"/>
    <property type="match status" value="1"/>
</dbReference>
<protein>
    <submittedName>
        <fullName evidence="1">VOC family protein</fullName>
    </submittedName>
</protein>
<accession>A0A6I4IET9</accession>
<organism evidence="1 2">
    <name type="scientific">Flavobacterium profundi</name>
    <dbReference type="NCBI Taxonomy" id="1774945"/>
    <lineage>
        <taxon>Bacteria</taxon>
        <taxon>Pseudomonadati</taxon>
        <taxon>Bacteroidota</taxon>
        <taxon>Flavobacteriia</taxon>
        <taxon>Flavobacteriales</taxon>
        <taxon>Flavobacteriaceae</taxon>
        <taxon>Flavobacterium</taxon>
    </lineage>
</organism>
<dbReference type="Proteomes" id="UP000431264">
    <property type="component" value="Unassembled WGS sequence"/>
</dbReference>
<dbReference type="RefSeq" id="WP_140996619.1">
    <property type="nucleotide sequence ID" value="NZ_VDCZ01000002.1"/>
</dbReference>
<reference evidence="2" key="1">
    <citation type="submission" date="2019-05" db="EMBL/GenBank/DDBJ databases">
        <title>Flavobacterium profundi sp. nov., isolated from a deep-sea seamount.</title>
        <authorList>
            <person name="Zhang D.-C."/>
        </authorList>
    </citation>
    <scope>NUCLEOTIDE SEQUENCE [LARGE SCALE GENOMIC DNA]</scope>
    <source>
        <strain evidence="2">TP390</strain>
    </source>
</reference>
<evidence type="ECO:0000313" key="1">
    <source>
        <dbReference type="EMBL" id="MVO08223.1"/>
    </source>
</evidence>
<sequence>MKNKILGLRTVIYKISPARLQDAKAWYSKVFQTQPYFDEPYYIGFNIGGYELGLQPEELTSSKVPNVSCFWGVENIEESYHFFITNGATADEAPQNVGGDIMVATVKDPWDNLIGLIYNPEFRLP</sequence>